<dbReference type="AlphaFoldDB" id="V5GP48"/>
<proteinExistence type="evidence at transcript level"/>
<evidence type="ECO:0000256" key="5">
    <source>
        <dbReference type="SAM" id="SignalP"/>
    </source>
</evidence>
<feature type="domain" description="Carboxylesterase type B" evidence="6">
    <location>
        <begin position="24"/>
        <end position="146"/>
    </location>
</feature>
<name>V5GP48_IXORI</name>
<dbReference type="EMBL" id="GANP01012303">
    <property type="protein sequence ID" value="JAB72165.1"/>
    <property type="molecule type" value="mRNA"/>
</dbReference>
<dbReference type="InterPro" id="IPR029058">
    <property type="entry name" value="AB_hydrolase_fold"/>
</dbReference>
<keyword evidence="2" id="KW-0719">Serine esterase</keyword>
<dbReference type="GO" id="GO:0005886">
    <property type="term" value="C:plasma membrane"/>
    <property type="evidence" value="ECO:0007669"/>
    <property type="project" value="TreeGrafter"/>
</dbReference>
<dbReference type="GO" id="GO:0019695">
    <property type="term" value="P:choline metabolic process"/>
    <property type="evidence" value="ECO:0007669"/>
    <property type="project" value="TreeGrafter"/>
</dbReference>
<evidence type="ECO:0000256" key="1">
    <source>
        <dbReference type="ARBA" id="ARBA00005964"/>
    </source>
</evidence>
<keyword evidence="4" id="KW-0325">Glycoprotein</keyword>
<organism evidence="7">
    <name type="scientific">Ixodes ricinus</name>
    <name type="common">Common tick</name>
    <name type="synonym">Acarus ricinus</name>
    <dbReference type="NCBI Taxonomy" id="34613"/>
    <lineage>
        <taxon>Eukaryota</taxon>
        <taxon>Metazoa</taxon>
        <taxon>Ecdysozoa</taxon>
        <taxon>Arthropoda</taxon>
        <taxon>Chelicerata</taxon>
        <taxon>Arachnida</taxon>
        <taxon>Acari</taxon>
        <taxon>Parasitiformes</taxon>
        <taxon>Ixodida</taxon>
        <taxon>Ixodoidea</taxon>
        <taxon>Ixodidae</taxon>
        <taxon>Ixodinae</taxon>
        <taxon>Ixodes</taxon>
    </lineage>
</organism>
<feature type="chain" id="PRO_5004734218" evidence="5">
    <location>
        <begin position="21"/>
        <end position="226"/>
    </location>
</feature>
<evidence type="ECO:0000259" key="6">
    <source>
        <dbReference type="Pfam" id="PF00135"/>
    </source>
</evidence>
<dbReference type="GO" id="GO:0005615">
    <property type="term" value="C:extracellular space"/>
    <property type="evidence" value="ECO:0007669"/>
    <property type="project" value="TreeGrafter"/>
</dbReference>
<dbReference type="PANTHER" id="PTHR43918:SF4">
    <property type="entry name" value="CARBOXYLIC ESTER HYDROLASE"/>
    <property type="match status" value="1"/>
</dbReference>
<dbReference type="GO" id="GO:0003990">
    <property type="term" value="F:acetylcholinesterase activity"/>
    <property type="evidence" value="ECO:0007669"/>
    <property type="project" value="TreeGrafter"/>
</dbReference>
<feature type="signal peptide" evidence="5">
    <location>
        <begin position="1"/>
        <end position="20"/>
    </location>
</feature>
<dbReference type="InterPro" id="IPR050654">
    <property type="entry name" value="AChE-related_enzymes"/>
</dbReference>
<dbReference type="PANTHER" id="PTHR43918">
    <property type="entry name" value="ACETYLCHOLINESTERASE"/>
    <property type="match status" value="1"/>
</dbReference>
<evidence type="ECO:0000256" key="2">
    <source>
        <dbReference type="ARBA" id="ARBA00022487"/>
    </source>
</evidence>
<accession>V5GP48</accession>
<keyword evidence="5" id="KW-0732">Signal</keyword>
<evidence type="ECO:0000313" key="7">
    <source>
        <dbReference type="EMBL" id="JAB72165.1"/>
    </source>
</evidence>
<dbReference type="SUPFAM" id="SSF53474">
    <property type="entry name" value="alpha/beta-Hydrolases"/>
    <property type="match status" value="1"/>
</dbReference>
<sequence length="226" mass="24979">MMPTPAALVILLVFCSCSGGNEVVRETRHGKVRGKKVETLGATVEEYKGIPYAEAPVGDLRFKEPVPRSPWEGTLDANLEGIACPQINVLRPLKLELTYMEDCLFLNVWTPEKRPGTLMCSCGYMGGGVCYARAPSCPYYSGLALAAKTGFVRGIDELSPRHSRIPQCRFPGRSRKTRVFFDQALALRWVRDNIESLLEEIRPRSPSSGESAGAMSVNCHLMSPRQ</sequence>
<dbReference type="GO" id="GO:0006581">
    <property type="term" value="P:acetylcholine catabolic process"/>
    <property type="evidence" value="ECO:0007669"/>
    <property type="project" value="TreeGrafter"/>
</dbReference>
<protein>
    <submittedName>
        <fullName evidence="7">Putative esterase and lipase</fullName>
    </submittedName>
</protein>
<dbReference type="Pfam" id="PF00135">
    <property type="entry name" value="COesterase"/>
    <property type="match status" value="1"/>
</dbReference>
<reference evidence="7" key="1">
    <citation type="journal article" date="2015" name="Sci. Rep.">
        <title>Tissue- and time-dependent transcription in Ixodes ricinus salivary glands and midguts when blood feeding on the vertebrate host.</title>
        <authorList>
            <person name="Kotsyfakis M."/>
            <person name="Schwarz A."/>
            <person name="Erhart J."/>
            <person name="Ribeiro J.M."/>
        </authorList>
    </citation>
    <scope>NUCLEOTIDE SEQUENCE</scope>
    <source>
        <tissue evidence="7">Salivary gland and midgut</tissue>
    </source>
</reference>
<evidence type="ECO:0000256" key="3">
    <source>
        <dbReference type="ARBA" id="ARBA00022801"/>
    </source>
</evidence>
<dbReference type="Gene3D" id="3.40.50.1820">
    <property type="entry name" value="alpha/beta hydrolase"/>
    <property type="match status" value="2"/>
</dbReference>
<dbReference type="InterPro" id="IPR019819">
    <property type="entry name" value="Carboxylesterase_B_CS"/>
</dbReference>
<dbReference type="PROSITE" id="PS00941">
    <property type="entry name" value="CARBOXYLESTERASE_B_2"/>
    <property type="match status" value="1"/>
</dbReference>
<dbReference type="InterPro" id="IPR002018">
    <property type="entry name" value="CarbesteraseB"/>
</dbReference>
<keyword evidence="3" id="KW-0378">Hydrolase</keyword>
<evidence type="ECO:0000256" key="4">
    <source>
        <dbReference type="ARBA" id="ARBA00023180"/>
    </source>
</evidence>
<comment type="similarity">
    <text evidence="1">Belongs to the type-B carboxylesterase/lipase family.</text>
</comment>